<dbReference type="NCBIfam" id="NF033841">
    <property type="entry name" value="small_YshB"/>
    <property type="match status" value="1"/>
</dbReference>
<evidence type="ECO:0000313" key="8">
    <source>
        <dbReference type="Proteomes" id="UP000320710"/>
    </source>
</evidence>
<accession>A0A0J5FKC6</accession>
<dbReference type="Proteomes" id="UP001275057">
    <property type="component" value="Unassembled WGS sequence"/>
</dbReference>
<evidence type="ECO:0000313" key="10">
    <source>
        <dbReference type="Proteomes" id="UP001275057"/>
    </source>
</evidence>
<evidence type="ECO:0000313" key="5">
    <source>
        <dbReference type="EMBL" id="TQI86872.1"/>
    </source>
</evidence>
<reference evidence="2 9" key="4">
    <citation type="submission" date="2023-07" db="EMBL/GenBank/DDBJ databases">
        <title>Pathogens genome sequencing project 196.</title>
        <authorList>
            <person name="Cao X."/>
        </authorList>
    </citation>
    <scope>NUCLEOTIDE SEQUENCE [LARGE SCALE GENOMIC DNA]</scope>
    <source>
        <strain evidence="2 9">SM41</strain>
    </source>
</reference>
<dbReference type="Proteomes" id="UP000037482">
    <property type="component" value="Unassembled WGS sequence"/>
</dbReference>
<evidence type="ECO:0000313" key="6">
    <source>
        <dbReference type="Proteomes" id="UP000037482"/>
    </source>
</evidence>
<dbReference type="Proteomes" id="UP001234811">
    <property type="component" value="Unassembled WGS sequence"/>
</dbReference>
<name>A0A0J5FKC6_SERMA</name>
<reference evidence="5 8" key="2">
    <citation type="submission" date="2019-06" db="EMBL/GenBank/DDBJ databases">
        <authorList>
            <person name="Deangelis K."/>
            <person name="Huntemann M."/>
            <person name="Clum A."/>
            <person name="Pillay M."/>
            <person name="Palaniappan K."/>
            <person name="Varghese N."/>
            <person name="Mikhailova N."/>
            <person name="Stamatis D."/>
            <person name="Reddy T."/>
            <person name="Daum C."/>
            <person name="Shapiro N."/>
            <person name="Ivanova N."/>
            <person name="Kyrpides N."/>
            <person name="Woyke T."/>
        </authorList>
    </citation>
    <scope>NUCLEOTIDE SEQUENCE [LARGE SCALE GENOMIC DNA]</scope>
    <source>
        <strain evidence="5 8">106R</strain>
    </source>
</reference>
<evidence type="ECO:0000313" key="9">
    <source>
        <dbReference type="Proteomes" id="UP001234811"/>
    </source>
</evidence>
<accession>A0A656VPB1</accession>
<dbReference type="GeneID" id="301148433"/>
<dbReference type="Proteomes" id="UP000237365">
    <property type="component" value="Unassembled WGS sequence"/>
</dbReference>
<comment type="caution">
    <text evidence="1">The sequence shown here is derived from an EMBL/GenBank/DDBJ whole genome shotgun (WGS) entry which is preliminary data.</text>
</comment>
<reference evidence="4 7" key="7">
    <citation type="submission" date="2024-07" db="EMBL/GenBank/DDBJ databases">
        <authorList>
            <person name="Raymann K."/>
        </authorList>
    </citation>
    <scope>NUCLEOTIDE SEQUENCE [LARGE SCALE GENOMIC DNA]</scope>
    <source>
        <strain evidence="4 7">KZ19</strain>
    </source>
</reference>
<dbReference type="InterPro" id="IPR047812">
    <property type="entry name" value="YshB"/>
</dbReference>
<evidence type="ECO:0000313" key="1">
    <source>
        <dbReference type="EMBL" id="KMU53673.1"/>
    </source>
</evidence>
<dbReference type="EMBL" id="PQGI02000004">
    <property type="protein sequence ID" value="MEX3189558.1"/>
    <property type="molecule type" value="Genomic_DNA"/>
</dbReference>
<organism evidence="1 6">
    <name type="scientific">Serratia marcescens</name>
    <dbReference type="NCBI Taxonomy" id="615"/>
    <lineage>
        <taxon>Bacteria</taxon>
        <taxon>Pseudomonadati</taxon>
        <taxon>Pseudomonadota</taxon>
        <taxon>Gammaproteobacteria</taxon>
        <taxon>Enterobacterales</taxon>
        <taxon>Yersiniaceae</taxon>
        <taxon>Serratia</taxon>
    </lineage>
</organism>
<reference evidence="5 8" key="3">
    <citation type="submission" date="2019-07" db="EMBL/GenBank/DDBJ databases">
        <title>Investigation of anaerobic lignin degradation for improved lignocellulosic biofuels.</title>
        <authorList>
            <person name="Deangelis K.PhD."/>
        </authorList>
    </citation>
    <scope>NUCLEOTIDE SEQUENCE [LARGE SCALE GENOMIC DNA]</scope>
    <source>
        <strain evidence="5 8">106R</strain>
    </source>
</reference>
<evidence type="ECO:0000313" key="2">
    <source>
        <dbReference type="EMBL" id="MDQ9556078.1"/>
    </source>
</evidence>
<protein>
    <submittedName>
        <fullName evidence="2">YshB family small membrane protein</fullName>
    </submittedName>
</protein>
<dbReference type="EMBL" id="VFMJ01000001">
    <property type="protein sequence ID" value="TQI86872.1"/>
    <property type="molecule type" value="Genomic_DNA"/>
</dbReference>
<dbReference type="EMBL" id="JAVIPQ010000159">
    <property type="protein sequence ID" value="MDQ9556078.1"/>
    <property type="molecule type" value="Genomic_DNA"/>
</dbReference>
<evidence type="ECO:0000313" key="7">
    <source>
        <dbReference type="Proteomes" id="UP000237365"/>
    </source>
</evidence>
<reference evidence="4 7" key="6">
    <citation type="submission" date="2024-07" db="EMBL/GenBank/DDBJ databases">
        <title>Making a pathogen? Evaluating the impact of protist predation on the evolution of virulence in Serratia marcescens.</title>
        <authorList>
            <person name="Hopkins H."/>
            <person name="Lopezguerra C."/>
            <person name="Lau M.-J."/>
        </authorList>
    </citation>
    <scope>NUCLEOTIDE SEQUENCE [LARGE SCALE GENOMIC DNA]</scope>
    <source>
        <strain evidence="4 7">KZ19</strain>
    </source>
</reference>
<evidence type="ECO:0000313" key="3">
    <source>
        <dbReference type="EMBL" id="MDX7085506.1"/>
    </source>
</evidence>
<dbReference type="AlphaFoldDB" id="A0A0J5FKC6"/>
<evidence type="ECO:0000313" key="4">
    <source>
        <dbReference type="EMBL" id="MEX3189558.1"/>
    </source>
</evidence>
<sequence length="40" mass="4070">MLDSFIVFISQGAELGSAASHTPQAAVAAVLCAALINFFS</sequence>
<dbReference type="EMBL" id="JAXABG010000026">
    <property type="protein sequence ID" value="MDX7085506.1"/>
    <property type="molecule type" value="Genomic_DNA"/>
</dbReference>
<gene>
    <name evidence="1" type="ORF">AB868_01142</name>
    <name evidence="4" type="ORF">C3R40_023385</name>
    <name evidence="5" type="ORF">FHU12_4542</name>
    <name evidence="2" type="ORF">RF091_11195</name>
    <name evidence="3" type="ORF">SJ435_24310</name>
</gene>
<dbReference type="RefSeq" id="WP_015379453.1">
    <property type="nucleotide sequence ID" value="NZ_ABEXNO020000016.1"/>
</dbReference>
<proteinExistence type="predicted"/>
<reference evidence="3 10" key="5">
    <citation type="submission" date="2023-11" db="EMBL/GenBank/DDBJ databases">
        <title>Detection of rare carbapenemases in Enterobacterales - comparison of two colorimetric and two CIM-based carbapenemase assays.</title>
        <authorList>
            <person name="Schaffarczyk L."/>
            <person name="Noster J."/>
            <person name="Stelzer Y."/>
            <person name="Sattler J."/>
            <person name="Gatermann S."/>
            <person name="Hamprecht A."/>
        </authorList>
    </citation>
    <scope>NUCLEOTIDE SEQUENCE [LARGE SCALE GENOMIC DNA]</scope>
    <source>
        <strain evidence="3 10">CIM-Carb-136</strain>
    </source>
</reference>
<dbReference type="Proteomes" id="UP000320710">
    <property type="component" value="Unassembled WGS sequence"/>
</dbReference>
<reference evidence="1 6" key="1">
    <citation type="submission" date="2015-06" db="EMBL/GenBank/DDBJ databases">
        <title>Draft Genome of Serratia marcescens Strain AH0650_Sm1.</title>
        <authorList>
            <person name="Wan Y."/>
            <person name="Gorrie C."/>
            <person name="Holt K."/>
        </authorList>
    </citation>
    <scope>NUCLEOTIDE SEQUENCE [LARGE SCALE GENOMIC DNA]</scope>
    <source>
        <strain evidence="1 6">AH0650_Sm1</strain>
    </source>
</reference>
<dbReference type="EMBL" id="LFJS01000008">
    <property type="protein sequence ID" value="KMU53673.1"/>
    <property type="molecule type" value="Genomic_DNA"/>
</dbReference>